<accession>A0ABT3HN25</accession>
<evidence type="ECO:0000313" key="2">
    <source>
        <dbReference type="Proteomes" id="UP001163719"/>
    </source>
</evidence>
<name>A0ABT3HN25_9FLAO</name>
<evidence type="ECO:0000313" key="1">
    <source>
        <dbReference type="EMBL" id="MCW3161095.1"/>
    </source>
</evidence>
<protein>
    <submittedName>
        <fullName evidence="1">Uncharacterized protein</fullName>
    </submittedName>
</protein>
<dbReference type="Proteomes" id="UP001163719">
    <property type="component" value="Unassembled WGS sequence"/>
</dbReference>
<dbReference type="EMBL" id="JAPDHV010000003">
    <property type="protein sequence ID" value="MCW3161095.1"/>
    <property type="molecule type" value="Genomic_DNA"/>
</dbReference>
<keyword evidence="2" id="KW-1185">Reference proteome</keyword>
<dbReference type="RefSeq" id="WP_264743048.1">
    <property type="nucleotide sequence ID" value="NZ_JAPDHV010000003.1"/>
</dbReference>
<organism evidence="1 2">
    <name type="scientific">Chryseobacterium oryctis</name>
    <dbReference type="NCBI Taxonomy" id="2952618"/>
    <lineage>
        <taxon>Bacteria</taxon>
        <taxon>Pseudomonadati</taxon>
        <taxon>Bacteroidota</taxon>
        <taxon>Flavobacteriia</taxon>
        <taxon>Flavobacteriales</taxon>
        <taxon>Weeksellaceae</taxon>
        <taxon>Chryseobacterium group</taxon>
        <taxon>Chryseobacterium</taxon>
    </lineage>
</organism>
<proteinExistence type="predicted"/>
<comment type="caution">
    <text evidence="1">The sequence shown here is derived from an EMBL/GenBank/DDBJ whole genome shotgun (WGS) entry which is preliminary data.</text>
</comment>
<reference evidence="1" key="1">
    <citation type="submission" date="2022-10" db="EMBL/GenBank/DDBJ databases">
        <title>Chryseobacterium babae sp. nov. isolated from the gut of the beetle Oryctes rhinoceros, and Chryseobacterium kimseyorum sp. nov., isolated from a stick insect rearing cage.</title>
        <authorList>
            <person name="Shelomi M."/>
            <person name="Han C.-J."/>
            <person name="Chen W.-M."/>
            <person name="Chen H.-K."/>
            <person name="Liaw S.-J."/>
            <person name="Muhle E."/>
            <person name="Clermont D."/>
        </authorList>
    </citation>
    <scope>NUCLEOTIDE SEQUENCE</scope>
    <source>
        <strain evidence="1">WLa1L2M3</strain>
    </source>
</reference>
<sequence>MDKEVNEILGNLYKDVKNYDQRINYHADIFIGGCNFEVFINDFPVFKYYGPGNGAITTSIPINSAILNKGQQTWKIKVFPIHNIKEINGKTISNVSPTIQEGARVEIDIEGVRFKESGGIEENFGKVLKFEAPLKKDPQNGSNIFADAGKPYIEYSGTFQADVPYQIEGWNNSEDLTKIDSNTLKQKILKEYQKFHGWLQNRDLNKIALSKLNAKKEEAQALFYDKNINDEYISSFIKMWGQEGLEMQPLENYKMGIYGNGKIVTLIDTIDGGSPLWGNYEVNKNKYKHNTYLLYFHIPKGKTELEVIR</sequence>
<gene>
    <name evidence="1" type="ORF">OH806_07405</name>
</gene>